<evidence type="ECO:0000313" key="4">
    <source>
        <dbReference type="Proteomes" id="UP000663832"/>
    </source>
</evidence>
<dbReference type="Proteomes" id="UP000663877">
    <property type="component" value="Unassembled WGS sequence"/>
</dbReference>
<feature type="chain" id="PRO_5036410748" evidence="1">
    <location>
        <begin position="20"/>
        <end position="245"/>
    </location>
</feature>
<proteinExistence type="predicted"/>
<dbReference type="EMBL" id="CAJNOI010000155">
    <property type="protein sequence ID" value="CAF1137999.1"/>
    <property type="molecule type" value="Genomic_DNA"/>
</dbReference>
<feature type="signal peptide" evidence="1">
    <location>
        <begin position="1"/>
        <end position="19"/>
    </location>
</feature>
<organism evidence="2 5">
    <name type="scientific">Adineta steineri</name>
    <dbReference type="NCBI Taxonomy" id="433720"/>
    <lineage>
        <taxon>Eukaryota</taxon>
        <taxon>Metazoa</taxon>
        <taxon>Spiralia</taxon>
        <taxon>Gnathifera</taxon>
        <taxon>Rotifera</taxon>
        <taxon>Eurotatoria</taxon>
        <taxon>Bdelloidea</taxon>
        <taxon>Adinetida</taxon>
        <taxon>Adinetidae</taxon>
        <taxon>Adineta</taxon>
    </lineage>
</organism>
<reference evidence="2" key="1">
    <citation type="submission" date="2021-02" db="EMBL/GenBank/DDBJ databases">
        <authorList>
            <person name="Nowell W R."/>
        </authorList>
    </citation>
    <scope>NUCLEOTIDE SEQUENCE</scope>
</reference>
<protein>
    <submittedName>
        <fullName evidence="2">Uncharacterized protein</fullName>
    </submittedName>
</protein>
<dbReference type="OrthoDB" id="10042416at2759"/>
<evidence type="ECO:0000256" key="1">
    <source>
        <dbReference type="SAM" id="SignalP"/>
    </source>
</evidence>
<gene>
    <name evidence="2" type="ORF">BJG266_LOCUS23382</name>
    <name evidence="3" type="ORF">QVE165_LOCUS30442</name>
</gene>
<sequence length="245" mass="26761">MATLIQATCFMFLLGMVCSWPFPIIFERRLPVTYFHSSVEEGASPLSSSSILEEMNKMMTAMHERFDKLFHSPTYPFDNAVDADADTDADDNNDYDLSGNEDQLESIDKVILNEQKVHVIDDLNEIRKKLDAVEPVCTTITNTPTTISPRKSRRKKLPATHTTTCIREFIYNGQTHMSEETDTTDDKVLLCFEILTAPYAEAGLAAYGICQAGCCALAVACYGAAGAAFGKCSAACVAAGCAPTP</sequence>
<accession>A0A814RU76</accession>
<comment type="caution">
    <text evidence="2">The sequence shown here is derived from an EMBL/GenBank/DDBJ whole genome shotgun (WGS) entry which is preliminary data.</text>
</comment>
<evidence type="ECO:0000313" key="3">
    <source>
        <dbReference type="EMBL" id="CAF1286463.1"/>
    </source>
</evidence>
<dbReference type="Proteomes" id="UP000663832">
    <property type="component" value="Unassembled WGS sequence"/>
</dbReference>
<keyword evidence="1" id="KW-0732">Signal</keyword>
<evidence type="ECO:0000313" key="5">
    <source>
        <dbReference type="Proteomes" id="UP000663877"/>
    </source>
</evidence>
<dbReference type="AlphaFoldDB" id="A0A814RU76"/>
<keyword evidence="4" id="KW-1185">Reference proteome</keyword>
<evidence type="ECO:0000313" key="2">
    <source>
        <dbReference type="EMBL" id="CAF1137999.1"/>
    </source>
</evidence>
<name>A0A814RU76_9BILA</name>
<dbReference type="EMBL" id="CAJNOM010000252">
    <property type="protein sequence ID" value="CAF1286463.1"/>
    <property type="molecule type" value="Genomic_DNA"/>
</dbReference>